<comment type="caution">
    <text evidence="9">The sequence shown here is derived from an EMBL/GenBank/DDBJ whole genome shotgun (WGS) entry which is preliminary data.</text>
</comment>
<dbReference type="Pfam" id="PF03600">
    <property type="entry name" value="CitMHS"/>
    <property type="match status" value="1"/>
</dbReference>
<feature type="transmembrane region" description="Helical" evidence="7">
    <location>
        <begin position="405"/>
        <end position="426"/>
    </location>
</feature>
<reference evidence="9" key="2">
    <citation type="submission" date="2021-04" db="EMBL/GenBank/DDBJ databases">
        <authorList>
            <person name="Gilroy R."/>
        </authorList>
    </citation>
    <scope>NUCLEOTIDE SEQUENCE</scope>
    <source>
        <strain evidence="9">ChiGjej4B4-12881</strain>
    </source>
</reference>
<keyword evidence="6 7" id="KW-0472">Membrane</keyword>
<feature type="transmembrane region" description="Helical" evidence="7">
    <location>
        <begin position="58"/>
        <end position="79"/>
    </location>
</feature>
<feature type="transmembrane region" description="Helical" evidence="7">
    <location>
        <begin position="28"/>
        <end position="52"/>
    </location>
</feature>
<name>A0A9D2AVY8_9FIRM</name>
<keyword evidence="5 7" id="KW-1133">Transmembrane helix</keyword>
<feature type="transmembrane region" description="Helical" evidence="7">
    <location>
        <begin position="284"/>
        <end position="307"/>
    </location>
</feature>
<reference evidence="9" key="1">
    <citation type="journal article" date="2021" name="PeerJ">
        <title>Extensive microbial diversity within the chicken gut microbiome revealed by metagenomics and culture.</title>
        <authorList>
            <person name="Gilroy R."/>
            <person name="Ravi A."/>
            <person name="Getino M."/>
            <person name="Pursley I."/>
            <person name="Horton D.L."/>
            <person name="Alikhan N.F."/>
            <person name="Baker D."/>
            <person name="Gharbi K."/>
            <person name="Hall N."/>
            <person name="Watson M."/>
            <person name="Adriaenssens E.M."/>
            <person name="Foster-Nyarko E."/>
            <person name="Jarju S."/>
            <person name="Secka A."/>
            <person name="Antonio M."/>
            <person name="Oren A."/>
            <person name="Chaudhuri R.R."/>
            <person name="La Ragione R."/>
            <person name="Hildebrand F."/>
            <person name="Pallen M.J."/>
        </authorList>
    </citation>
    <scope>NUCLEOTIDE SEQUENCE</scope>
    <source>
        <strain evidence="9">ChiGjej4B4-12881</strain>
    </source>
</reference>
<proteinExistence type="predicted"/>
<feature type="transmembrane region" description="Helical" evidence="7">
    <location>
        <begin position="319"/>
        <end position="338"/>
    </location>
</feature>
<evidence type="ECO:0000256" key="2">
    <source>
        <dbReference type="ARBA" id="ARBA00022448"/>
    </source>
</evidence>
<evidence type="ECO:0000256" key="3">
    <source>
        <dbReference type="ARBA" id="ARBA00022692"/>
    </source>
</evidence>
<evidence type="ECO:0000313" key="9">
    <source>
        <dbReference type="EMBL" id="HIX51940.1"/>
    </source>
</evidence>
<accession>A0A9D2AVY8</accession>
<evidence type="ECO:0000259" key="8">
    <source>
        <dbReference type="Pfam" id="PF03600"/>
    </source>
</evidence>
<gene>
    <name evidence="9" type="ORF">IAA28_03940</name>
</gene>
<dbReference type="EMBL" id="DXEU01000067">
    <property type="protein sequence ID" value="HIX51940.1"/>
    <property type="molecule type" value="Genomic_DNA"/>
</dbReference>
<protein>
    <submittedName>
        <fullName evidence="9">Anion permease</fullName>
    </submittedName>
</protein>
<feature type="transmembrane region" description="Helical" evidence="7">
    <location>
        <begin position="229"/>
        <end position="249"/>
    </location>
</feature>
<feature type="domain" description="Citrate transporter-like" evidence="8">
    <location>
        <begin position="17"/>
        <end position="368"/>
    </location>
</feature>
<dbReference type="GO" id="GO:0005886">
    <property type="term" value="C:plasma membrane"/>
    <property type="evidence" value="ECO:0007669"/>
    <property type="project" value="TreeGrafter"/>
</dbReference>
<dbReference type="PANTHER" id="PTHR43652">
    <property type="entry name" value="BASIC AMINO ACID ANTIPORTER YFCC-RELATED"/>
    <property type="match status" value="1"/>
</dbReference>
<feature type="transmembrane region" description="Helical" evidence="7">
    <location>
        <begin position="91"/>
        <end position="122"/>
    </location>
</feature>
<comment type="subcellular location">
    <subcellularLocation>
        <location evidence="1">Membrane</location>
        <topology evidence="1">Multi-pass membrane protein</topology>
    </subcellularLocation>
</comment>
<evidence type="ECO:0000313" key="10">
    <source>
        <dbReference type="Proteomes" id="UP000886780"/>
    </source>
</evidence>
<dbReference type="Proteomes" id="UP000886780">
    <property type="component" value="Unassembled WGS sequence"/>
</dbReference>
<feature type="transmembrane region" description="Helical" evidence="7">
    <location>
        <begin position="6"/>
        <end position="21"/>
    </location>
</feature>
<keyword evidence="2" id="KW-0813">Transport</keyword>
<evidence type="ECO:0000256" key="6">
    <source>
        <dbReference type="ARBA" id="ARBA00023136"/>
    </source>
</evidence>
<dbReference type="GO" id="GO:0055085">
    <property type="term" value="P:transmembrane transport"/>
    <property type="evidence" value="ECO:0007669"/>
    <property type="project" value="InterPro"/>
</dbReference>
<dbReference type="InterPro" id="IPR004680">
    <property type="entry name" value="Cit_transptr-like_dom"/>
</dbReference>
<sequence length="427" mass="45481">MSTQLIITLCILAFLVVMLLTHKLPYGVSAMICCVLFVFFGILDLQTAFSGLSNSTTLMIAPMIVVASALGKTSLIARIRKTMDRLQGKSGFLLVLGICGITILLSQLMGQIACISVMLLFLQTLDDEGEYSPARMLFLVATINCIATSKIPIGMGATMPGTINSYYQGLVGPEDLLHITDYFKAGILPLIVGTIYCVFMYRLIPNGSISSSDVKEVKDAEPISKKNEMFIFGVFIAIMAGFMFTNQLGSDITNVIPAAGLLVLIVFKVLSIPEVMKSLTSDMVWMVAGMSVVSTALSATGAGELIGETVLKILGGNPSGLFVSIVFCVACTLMTNFMSNMGTMALMSPIAASTALAGGMNVRAVVLTCCVSAWFAIVLPTGCSGAMMAFGIGNHNAFKLMKFTLPLLLLLMISLIIGINIFFPIYG</sequence>
<evidence type="ECO:0000256" key="4">
    <source>
        <dbReference type="ARBA" id="ARBA00022737"/>
    </source>
</evidence>
<feature type="transmembrane region" description="Helical" evidence="7">
    <location>
        <begin position="372"/>
        <end position="393"/>
    </location>
</feature>
<evidence type="ECO:0000256" key="1">
    <source>
        <dbReference type="ARBA" id="ARBA00004141"/>
    </source>
</evidence>
<keyword evidence="3 7" id="KW-0812">Transmembrane</keyword>
<feature type="transmembrane region" description="Helical" evidence="7">
    <location>
        <begin position="255"/>
        <end position="272"/>
    </location>
</feature>
<evidence type="ECO:0000256" key="5">
    <source>
        <dbReference type="ARBA" id="ARBA00022989"/>
    </source>
</evidence>
<feature type="transmembrane region" description="Helical" evidence="7">
    <location>
        <begin position="345"/>
        <end position="366"/>
    </location>
</feature>
<dbReference type="PANTHER" id="PTHR43652:SF2">
    <property type="entry name" value="BASIC AMINO ACID ANTIPORTER YFCC-RELATED"/>
    <property type="match status" value="1"/>
</dbReference>
<feature type="transmembrane region" description="Helical" evidence="7">
    <location>
        <begin position="182"/>
        <end position="201"/>
    </location>
</feature>
<evidence type="ECO:0000256" key="7">
    <source>
        <dbReference type="SAM" id="Phobius"/>
    </source>
</evidence>
<organism evidence="9 10">
    <name type="scientific">Candidatus Lachnoclostridium stercoripullorum</name>
    <dbReference type="NCBI Taxonomy" id="2838635"/>
    <lineage>
        <taxon>Bacteria</taxon>
        <taxon>Bacillati</taxon>
        <taxon>Bacillota</taxon>
        <taxon>Clostridia</taxon>
        <taxon>Lachnospirales</taxon>
        <taxon>Lachnospiraceae</taxon>
    </lineage>
</organism>
<dbReference type="AlphaFoldDB" id="A0A9D2AVY8"/>
<dbReference type="InterPro" id="IPR051679">
    <property type="entry name" value="DASS-Related_Transporters"/>
</dbReference>
<keyword evidence="4" id="KW-0677">Repeat</keyword>